<dbReference type="AlphaFoldDB" id="A0A832T0J0"/>
<dbReference type="PANTHER" id="PTHR11908:SF132">
    <property type="entry name" value="ALDEHYDE OXIDASE 1-RELATED"/>
    <property type="match status" value="1"/>
</dbReference>
<keyword evidence="1" id="KW-0500">Molybdenum</keyword>
<dbReference type="InterPro" id="IPR037165">
    <property type="entry name" value="AldOxase/xan_DH_Mopterin-bd_sf"/>
</dbReference>
<sequence length="766" mass="84256">MTYREGLRFVTGAGEYIDDLPEPRGVLHMAIYRSPYPHARIKKVDVSDVWKRGGAAYAPEDLLRIIKNPIPNALGLPIKYYPIAVGKARYYGEPVAVVLARDKYKAVDLLDYVNVDFEPLEPVASIEDALRGRALVHEELGTNVATVRHMSFGDVDKAFKIADVVEKFQFKFPRHTAMPLEPYGVIADYRGDELEIWANIQGPALYMYFISRALDLPTSKIRLQTPRDIGGSFGIKYSLYPYIILAATASRLANAPVKWIETRIESLVASSSNGERAGTVEIAASKEGRILAVKYDFVEDVGAYLRPPEPGALYRVHGNLNGAYDIRAIEVRHTVVFTNRMPTGLNRGYGGPQFYFALERAVDELARRLGIDPFEIRLRNLISQFPLEKYGWRFYETVTGGLYPMQDYARVLKALEPEYRKWRDLQRRGMRVGVGIAVVIEPSGTNLGYVDVALQAERRKYPHSGSGEYVTISVDPHGAVNVFVNATNEGLGHETALAEVVARELEIDPSNVKVIYRVDTSLTWSLSSGSYSSRFAPVVASAAILAARIIKEKIIALGSALLGAGRVVYQKGVVYDEANPNRKLDLRQLASAVHWDPGGLPEGVDANLSATVFFHPPTVKAPVGDRVNSSAAYAIQAHLAVVEEAEGELRLLKYVVSHDAGRILKKELLEGQLLGGIHHGVCMALYEELKYDENASPKSLLLETYGTPDLSQFVGVDVELIHFETPVGYLPSGALGSGEGPVMGAPAAIANAVADLYKKTISSLPL</sequence>
<dbReference type="SMART" id="SM01008">
    <property type="entry name" value="Ald_Xan_dh_C"/>
    <property type="match status" value="1"/>
</dbReference>
<dbReference type="Pfam" id="PF20256">
    <property type="entry name" value="MoCoBD_2"/>
    <property type="match status" value="1"/>
</dbReference>
<dbReference type="InterPro" id="IPR036856">
    <property type="entry name" value="Ald_Oxase/Xan_DH_a/b_sf"/>
</dbReference>
<accession>A0A832T0J0</accession>
<dbReference type="Pfam" id="PF02738">
    <property type="entry name" value="MoCoBD_1"/>
    <property type="match status" value="1"/>
</dbReference>
<dbReference type="Gene3D" id="3.30.365.10">
    <property type="entry name" value="Aldehyde oxidase/xanthine dehydrogenase, molybdopterin binding domain"/>
    <property type="match status" value="4"/>
</dbReference>
<keyword evidence="2" id="KW-0560">Oxidoreductase</keyword>
<evidence type="ECO:0000256" key="1">
    <source>
        <dbReference type="ARBA" id="ARBA00022505"/>
    </source>
</evidence>
<protein>
    <submittedName>
        <fullName evidence="4">Xanthine dehydrogenase family protein molybdopterin-binding subunit</fullName>
    </submittedName>
</protein>
<dbReference type="InterPro" id="IPR008274">
    <property type="entry name" value="AldOxase/xan_DH_MoCoBD1"/>
</dbReference>
<proteinExistence type="predicted"/>
<reference evidence="4" key="1">
    <citation type="journal article" date="2020" name="bioRxiv">
        <title>A rank-normalized archaeal taxonomy based on genome phylogeny resolves widespread incomplete and uneven classifications.</title>
        <authorList>
            <person name="Rinke C."/>
            <person name="Chuvochina M."/>
            <person name="Mussig A.J."/>
            <person name="Chaumeil P.-A."/>
            <person name="Waite D.W."/>
            <person name="Whitman W.B."/>
            <person name="Parks D.H."/>
            <person name="Hugenholtz P."/>
        </authorList>
    </citation>
    <scope>NUCLEOTIDE SEQUENCE</scope>
    <source>
        <strain evidence="4">UBA8839</strain>
    </source>
</reference>
<dbReference type="Gene3D" id="3.90.1170.50">
    <property type="entry name" value="Aldehyde oxidase/xanthine dehydrogenase, a/b hammerhead"/>
    <property type="match status" value="1"/>
</dbReference>
<feature type="domain" description="Aldehyde oxidase/xanthine dehydrogenase a/b hammerhead" evidence="3">
    <location>
        <begin position="11"/>
        <end position="121"/>
    </location>
</feature>
<evidence type="ECO:0000313" key="4">
    <source>
        <dbReference type="EMBL" id="HII47017.1"/>
    </source>
</evidence>
<dbReference type="PANTHER" id="PTHR11908">
    <property type="entry name" value="XANTHINE DEHYDROGENASE"/>
    <property type="match status" value="1"/>
</dbReference>
<dbReference type="Pfam" id="PF01315">
    <property type="entry name" value="Ald_Xan_dh_C"/>
    <property type="match status" value="1"/>
</dbReference>
<dbReference type="EMBL" id="DUJP01000027">
    <property type="protein sequence ID" value="HII47017.1"/>
    <property type="molecule type" value="Genomic_DNA"/>
</dbReference>
<dbReference type="InterPro" id="IPR000674">
    <property type="entry name" value="Ald_Oxase/Xan_DH_a/b"/>
</dbReference>
<dbReference type="Proteomes" id="UP000651120">
    <property type="component" value="Unassembled WGS sequence"/>
</dbReference>
<dbReference type="GO" id="GO:0016491">
    <property type="term" value="F:oxidoreductase activity"/>
    <property type="evidence" value="ECO:0007669"/>
    <property type="project" value="UniProtKB-KW"/>
</dbReference>
<dbReference type="RefSeq" id="WP_011008691.1">
    <property type="nucleotide sequence ID" value="NZ_DAIOPL010000002.1"/>
</dbReference>
<dbReference type="InterPro" id="IPR016208">
    <property type="entry name" value="Ald_Oxase/xanthine_DH-like"/>
</dbReference>
<dbReference type="InterPro" id="IPR046867">
    <property type="entry name" value="AldOxase/xan_DH_MoCoBD2"/>
</dbReference>
<dbReference type="SUPFAM" id="SSF56003">
    <property type="entry name" value="Molybdenum cofactor-binding domain"/>
    <property type="match status" value="1"/>
</dbReference>
<evidence type="ECO:0000313" key="5">
    <source>
        <dbReference type="Proteomes" id="UP000651120"/>
    </source>
</evidence>
<name>A0A832T0J0_9CREN</name>
<evidence type="ECO:0000259" key="3">
    <source>
        <dbReference type="SMART" id="SM01008"/>
    </source>
</evidence>
<dbReference type="SUPFAM" id="SSF54665">
    <property type="entry name" value="CO dehydrogenase molybdoprotein N-domain-like"/>
    <property type="match status" value="1"/>
</dbReference>
<dbReference type="GO" id="GO:0005506">
    <property type="term" value="F:iron ion binding"/>
    <property type="evidence" value="ECO:0007669"/>
    <property type="project" value="InterPro"/>
</dbReference>
<dbReference type="OMA" id="MAIYRSP"/>
<dbReference type="GeneID" id="1464564"/>
<evidence type="ECO:0000256" key="2">
    <source>
        <dbReference type="ARBA" id="ARBA00023002"/>
    </source>
</evidence>
<gene>
    <name evidence="4" type="ORF">HA333_06115</name>
</gene>
<organism evidence="4 5">
    <name type="scientific">Pyrobaculum aerophilum</name>
    <dbReference type="NCBI Taxonomy" id="13773"/>
    <lineage>
        <taxon>Archaea</taxon>
        <taxon>Thermoproteota</taxon>
        <taxon>Thermoprotei</taxon>
        <taxon>Thermoproteales</taxon>
        <taxon>Thermoproteaceae</taxon>
        <taxon>Pyrobaculum</taxon>
    </lineage>
</organism>
<comment type="caution">
    <text evidence="4">The sequence shown here is derived from an EMBL/GenBank/DDBJ whole genome shotgun (WGS) entry which is preliminary data.</text>
</comment>